<organism evidence="2 3">
    <name type="scientific">Paracoccus sanguinis</name>
    <dbReference type="NCBI Taxonomy" id="1545044"/>
    <lineage>
        <taxon>Bacteria</taxon>
        <taxon>Pseudomonadati</taxon>
        <taxon>Pseudomonadota</taxon>
        <taxon>Alphaproteobacteria</taxon>
        <taxon>Rhodobacterales</taxon>
        <taxon>Paracoccaceae</taxon>
        <taxon>Paracoccus</taxon>
    </lineage>
</organism>
<accession>A0A099GMG4</accession>
<feature type="compositionally biased region" description="Acidic residues" evidence="1">
    <location>
        <begin position="80"/>
        <end position="101"/>
    </location>
</feature>
<feature type="region of interest" description="Disordered" evidence="1">
    <location>
        <begin position="78"/>
        <end position="101"/>
    </location>
</feature>
<proteinExistence type="predicted"/>
<evidence type="ECO:0000313" key="2">
    <source>
        <dbReference type="EMBL" id="KGJ23737.1"/>
    </source>
</evidence>
<evidence type="ECO:0000313" key="3">
    <source>
        <dbReference type="Proteomes" id="UP000029858"/>
    </source>
</evidence>
<name>A0A099GMG4_9RHOB</name>
<dbReference type="AlphaFoldDB" id="A0A099GMG4"/>
<dbReference type="EMBL" id="JRKQ01000001">
    <property type="protein sequence ID" value="KGJ23737.1"/>
    <property type="molecule type" value="Genomic_DNA"/>
</dbReference>
<comment type="caution">
    <text evidence="2">The sequence shown here is derived from an EMBL/GenBank/DDBJ whole genome shotgun (WGS) entry which is preliminary data.</text>
</comment>
<dbReference type="Proteomes" id="UP000029858">
    <property type="component" value="Unassembled WGS sequence"/>
</dbReference>
<gene>
    <name evidence="2" type="ORF">IX56_00190</name>
</gene>
<reference evidence="2 3" key="2">
    <citation type="submission" date="2014-10" db="EMBL/GenBank/DDBJ databases">
        <title>Paracoccus sanguinis sp. nov., isolated from clinical specimens of New York State patients.</title>
        <authorList>
            <person name="Mingle L.A."/>
            <person name="Cole J.A."/>
            <person name="Lapierre P."/>
            <person name="Musser K.A."/>
        </authorList>
    </citation>
    <scope>NUCLEOTIDE SEQUENCE [LARGE SCALE GENOMIC DNA]</scope>
    <source>
        <strain evidence="2 3">5503</strain>
    </source>
</reference>
<protein>
    <submittedName>
        <fullName evidence="2">Uncharacterized protein</fullName>
    </submittedName>
</protein>
<dbReference type="RefSeq" id="WP_036706249.1">
    <property type="nucleotide sequence ID" value="NZ_JRKQ01000001.1"/>
</dbReference>
<evidence type="ECO:0000256" key="1">
    <source>
        <dbReference type="SAM" id="MobiDB-lite"/>
    </source>
</evidence>
<sequence>MTNTINTAAAVAADALISGFDWNVLENPATDFVFGEMKLLSDPCQIDGGTEHADEHDAASHITRLVYGEIDEMIEARDEAEADDDQADDDQGDDEDDEDEGVERGFILNVRKYRVIQDGRETQKVVSYLAFEHSGSCGWEFRAGEYDCRETTLENIIDLMLNEEVQAEFDEYADAYERDVKTVDELDLNDLDDAEFEIETEDGVEYLRRALVNHLTIAAAA</sequence>
<reference evidence="2 3" key="1">
    <citation type="submission" date="2014-09" db="EMBL/GenBank/DDBJ databases">
        <authorList>
            <person name="McGinnis J.M."/>
            <person name="Wolfgang W.J."/>
        </authorList>
    </citation>
    <scope>NUCLEOTIDE SEQUENCE [LARGE SCALE GENOMIC DNA]</scope>
    <source>
        <strain evidence="2 3">5503</strain>
    </source>
</reference>